<dbReference type="PANTHER" id="PTHR35391:SF5">
    <property type="entry name" value="DUF6590 DOMAIN-CONTAINING PROTEIN"/>
    <property type="match status" value="1"/>
</dbReference>
<dbReference type="AlphaFoldDB" id="A0A8H6NA26"/>
<organism evidence="3 4">
    <name type="scientific">Colletotrichum plurivorum</name>
    <dbReference type="NCBI Taxonomy" id="2175906"/>
    <lineage>
        <taxon>Eukaryota</taxon>
        <taxon>Fungi</taxon>
        <taxon>Dikarya</taxon>
        <taxon>Ascomycota</taxon>
        <taxon>Pezizomycotina</taxon>
        <taxon>Sordariomycetes</taxon>
        <taxon>Hypocreomycetidae</taxon>
        <taxon>Glomerellales</taxon>
        <taxon>Glomerellaceae</taxon>
        <taxon>Colletotrichum</taxon>
        <taxon>Colletotrichum orchidearum species complex</taxon>
    </lineage>
</organism>
<protein>
    <recommendedName>
        <fullName evidence="5">C2H2-type domain-containing protein</fullName>
    </recommendedName>
</protein>
<feature type="compositionally biased region" description="Polar residues" evidence="2">
    <location>
        <begin position="189"/>
        <end position="199"/>
    </location>
</feature>
<sequence length="689" mass="76989">MGQVREEEDATADIYQIARKCFISFDRVNAERDNSILSWSFTPKDYYSGSARHKPSPFDFLGPRNGFLFWVDYTGALSYKNSSLDERLRDLPDVSSIIIKPAEDDATELTISDDAVFRDQVVLWVRHRLPAARKELCQQLGDSIVVRRRMILQRSPHSNRVAKRRERDETQVKEETKAYLAAGPGSSPVVKQSYPTAGQSPGGWTMASRPDPKNRIMTSLLRVPEMHAPPHAPTPAISTISTRQDGSLEYPPAPVASKGATSVQCPYCLRGLELREDDDKVSDHVWRRHVDEHVQPYPCLFPECAESLVFFSRPHDWKTHMESAHLEDWMRKVHAVVWCCNLKHKSSGAVQFETELEWRKHYQDVDLHPDKSKPPSEAQMDASSPRSQRVAKREEFVCPLCEQIPDKIKPLVGEKDAKDIHGAVLDHVAGHLRSLSLMAVPSFEKGDEESPGAESELVGEDSFKRFLNENSIPQPPSGREEVGGVSLPAGSWPVPLHDISVSSIDPKDSLWDKDFGNYKPPDGPQSLVYDEKFEGWIAWRSAHNPFPSAPENDPILMHFKDVQGKGKVHAGWFDVDDWKSLSGRTQLSFAAETGNREGPPRCPVKVHEAVVKLLLDLGVGVDTADQKSRRTPRSWAAEGGHNAIVELLLSHGANVEAVDPESNQTPLSLAAENGSEETVKVLLAHKCGY</sequence>
<dbReference type="PROSITE" id="PS50088">
    <property type="entry name" value="ANK_REPEAT"/>
    <property type="match status" value="2"/>
</dbReference>
<dbReference type="InterPro" id="IPR002110">
    <property type="entry name" value="Ankyrin_rpt"/>
</dbReference>
<dbReference type="EMBL" id="WIGO01000163">
    <property type="protein sequence ID" value="KAF6825962.1"/>
    <property type="molecule type" value="Genomic_DNA"/>
</dbReference>
<evidence type="ECO:0000256" key="2">
    <source>
        <dbReference type="SAM" id="MobiDB-lite"/>
    </source>
</evidence>
<dbReference type="PANTHER" id="PTHR35391">
    <property type="entry name" value="C2H2-TYPE DOMAIN-CONTAINING PROTEIN-RELATED"/>
    <property type="match status" value="1"/>
</dbReference>
<dbReference type="Pfam" id="PF12796">
    <property type="entry name" value="Ank_2"/>
    <property type="match status" value="1"/>
</dbReference>
<gene>
    <name evidence="3" type="ORF">CPLU01_09954</name>
</gene>
<evidence type="ECO:0000313" key="4">
    <source>
        <dbReference type="Proteomes" id="UP000654918"/>
    </source>
</evidence>
<proteinExistence type="predicted"/>
<dbReference type="PRINTS" id="PR01415">
    <property type="entry name" value="ANKYRIN"/>
</dbReference>
<dbReference type="SUPFAM" id="SSF48403">
    <property type="entry name" value="Ankyrin repeat"/>
    <property type="match status" value="1"/>
</dbReference>
<dbReference type="InterPro" id="IPR036770">
    <property type="entry name" value="Ankyrin_rpt-contain_sf"/>
</dbReference>
<feature type="repeat" description="ANK" evidence="1">
    <location>
        <begin position="628"/>
        <end position="660"/>
    </location>
</feature>
<dbReference type="SMART" id="SM00248">
    <property type="entry name" value="ANK"/>
    <property type="match status" value="3"/>
</dbReference>
<comment type="caution">
    <text evidence="3">The sequence shown here is derived from an EMBL/GenBank/DDBJ whole genome shotgun (WGS) entry which is preliminary data.</text>
</comment>
<feature type="repeat" description="ANK" evidence="1">
    <location>
        <begin position="582"/>
        <end position="626"/>
    </location>
</feature>
<reference evidence="3" key="1">
    <citation type="journal article" date="2020" name="Phytopathology">
        <title>Genome Sequence Resources of Colletotrichum truncatum, C. plurivorum, C. musicola, and C. sojae: Four Species Pathogenic to Soybean (Glycine max).</title>
        <authorList>
            <person name="Rogerio F."/>
            <person name="Boufleur T.R."/>
            <person name="Ciampi-Guillardi M."/>
            <person name="Sukno S.A."/>
            <person name="Thon M.R."/>
            <person name="Massola Junior N.S."/>
            <person name="Baroncelli R."/>
        </authorList>
    </citation>
    <scope>NUCLEOTIDE SEQUENCE</scope>
    <source>
        <strain evidence="3">LFN00145</strain>
    </source>
</reference>
<feature type="region of interest" description="Disordered" evidence="2">
    <location>
        <begin position="156"/>
        <end position="212"/>
    </location>
</feature>
<evidence type="ECO:0000313" key="3">
    <source>
        <dbReference type="EMBL" id="KAF6825962.1"/>
    </source>
</evidence>
<evidence type="ECO:0008006" key="5">
    <source>
        <dbReference type="Google" id="ProtNLM"/>
    </source>
</evidence>
<feature type="region of interest" description="Disordered" evidence="2">
    <location>
        <begin position="227"/>
        <end position="255"/>
    </location>
</feature>
<keyword evidence="4" id="KW-1185">Reference proteome</keyword>
<dbReference type="Proteomes" id="UP000654918">
    <property type="component" value="Unassembled WGS sequence"/>
</dbReference>
<keyword evidence="1" id="KW-0040">ANK repeat</keyword>
<name>A0A8H6NA26_9PEZI</name>
<feature type="region of interest" description="Disordered" evidence="2">
    <location>
        <begin position="366"/>
        <end position="391"/>
    </location>
</feature>
<feature type="compositionally biased region" description="Polar residues" evidence="2">
    <location>
        <begin position="236"/>
        <end position="245"/>
    </location>
</feature>
<accession>A0A8H6NA26</accession>
<evidence type="ECO:0000256" key="1">
    <source>
        <dbReference type="PROSITE-ProRule" id="PRU00023"/>
    </source>
</evidence>
<dbReference type="Gene3D" id="1.25.40.20">
    <property type="entry name" value="Ankyrin repeat-containing domain"/>
    <property type="match status" value="1"/>
</dbReference>
<feature type="compositionally biased region" description="Basic and acidic residues" evidence="2">
    <location>
        <begin position="165"/>
        <end position="177"/>
    </location>
</feature>
<dbReference type="PROSITE" id="PS50297">
    <property type="entry name" value="ANK_REP_REGION"/>
    <property type="match status" value="1"/>
</dbReference>